<feature type="compositionally biased region" description="Polar residues" evidence="2">
    <location>
        <begin position="494"/>
        <end position="504"/>
    </location>
</feature>
<organism evidence="3 4">
    <name type="scientific">Euplotes crassus</name>
    <dbReference type="NCBI Taxonomy" id="5936"/>
    <lineage>
        <taxon>Eukaryota</taxon>
        <taxon>Sar</taxon>
        <taxon>Alveolata</taxon>
        <taxon>Ciliophora</taxon>
        <taxon>Intramacronucleata</taxon>
        <taxon>Spirotrichea</taxon>
        <taxon>Hypotrichia</taxon>
        <taxon>Euplotida</taxon>
        <taxon>Euplotidae</taxon>
        <taxon>Moneuplotes</taxon>
    </lineage>
</organism>
<feature type="region of interest" description="Disordered" evidence="2">
    <location>
        <begin position="234"/>
        <end position="257"/>
    </location>
</feature>
<evidence type="ECO:0000256" key="2">
    <source>
        <dbReference type="SAM" id="MobiDB-lite"/>
    </source>
</evidence>
<dbReference type="AlphaFoldDB" id="A0AAD1X869"/>
<feature type="compositionally biased region" description="Polar residues" evidence="2">
    <location>
        <begin position="544"/>
        <end position="573"/>
    </location>
</feature>
<feature type="compositionally biased region" description="Polar residues" evidence="2">
    <location>
        <begin position="328"/>
        <end position="339"/>
    </location>
</feature>
<feature type="compositionally biased region" description="Basic and acidic residues" evidence="2">
    <location>
        <begin position="234"/>
        <end position="251"/>
    </location>
</feature>
<accession>A0AAD1X869</accession>
<feature type="region of interest" description="Disordered" evidence="2">
    <location>
        <begin position="414"/>
        <end position="442"/>
    </location>
</feature>
<keyword evidence="1" id="KW-0175">Coiled coil</keyword>
<evidence type="ECO:0000313" key="3">
    <source>
        <dbReference type="EMBL" id="CAI2361306.1"/>
    </source>
</evidence>
<dbReference type="EMBL" id="CAMPGE010002501">
    <property type="protein sequence ID" value="CAI2361306.1"/>
    <property type="molecule type" value="Genomic_DNA"/>
</dbReference>
<dbReference type="Proteomes" id="UP001295684">
    <property type="component" value="Unassembled WGS sequence"/>
</dbReference>
<evidence type="ECO:0000256" key="1">
    <source>
        <dbReference type="SAM" id="Coils"/>
    </source>
</evidence>
<feature type="compositionally biased region" description="Polar residues" evidence="2">
    <location>
        <begin position="525"/>
        <end position="537"/>
    </location>
</feature>
<gene>
    <name evidence="3" type="ORF">ECRASSUSDP1_LOCUS2617</name>
</gene>
<comment type="caution">
    <text evidence="3">The sequence shown here is derived from an EMBL/GenBank/DDBJ whole genome shotgun (WGS) entry which is preliminary data.</text>
</comment>
<sequence length="646" mass="74725">MPLQESLPPLSEAIIELYLNVKVRSNEEISNYDESVFEKEKDKLRELSPHTVLDYIKSSVEILMNIKSEERKSKKKKDKPLRFVDESDDILSATSQSLCSTLEQFKDGPPKEYEEAIQKLEGDVRMHIRVEQQMRLHIENLQQKIEDIEKANNSNISKIKKEIENLKVEKRRLNELLNIKEHQLKTRKGKELEEIKEKYESKISFLEAHYQEQIDQLQREIKIKNNDHNLKSCLKSERSRSSKSLKKEENKRTHRKELSYSVNYLKAEPECHNTKRDDEECDTDITPAEELNSIDKERMIYNAENIGNESLLVNFYKKKLDDQKNESSKNTIEAQNFTHRASGPLKARDENQLKDGEKSNLTSIYLQSSSHRNISGYVPKHYQIPIKKTCGKGESRSKNDMAGNLKMLHKKHIKASSISKNNDPTHKRSKSHHSQYASHKRVGSVAHYSINFGKQIESMSIDKDNYRVSPNEAMESESFDSRTFNKQNSLIDQKQKAMNSQASGSRLGKSPLQYCDSSDSRKVEVSNTWDNRKSTAYPSKDYSKSTSGSRIAPTRTSSSLSSYHFNTNRSTLNKSKRKDSQRVRKVDSEKKLHMSSVPKTYKNKSLKNQSYHPKTKQYLKNTGVAKNVSSTHIRNPSQTGTYKKLY</sequence>
<evidence type="ECO:0000313" key="4">
    <source>
        <dbReference type="Proteomes" id="UP001295684"/>
    </source>
</evidence>
<reference evidence="3" key="1">
    <citation type="submission" date="2023-07" db="EMBL/GenBank/DDBJ databases">
        <authorList>
            <consortium name="AG Swart"/>
            <person name="Singh M."/>
            <person name="Singh A."/>
            <person name="Seah K."/>
            <person name="Emmerich C."/>
        </authorList>
    </citation>
    <scope>NUCLEOTIDE SEQUENCE</scope>
    <source>
        <strain evidence="3">DP1</strain>
    </source>
</reference>
<keyword evidence="4" id="KW-1185">Reference proteome</keyword>
<feature type="region of interest" description="Disordered" evidence="2">
    <location>
        <begin position="326"/>
        <end position="358"/>
    </location>
</feature>
<feature type="compositionally biased region" description="Basic and acidic residues" evidence="2">
    <location>
        <begin position="346"/>
        <end position="358"/>
    </location>
</feature>
<feature type="compositionally biased region" description="Basic and acidic residues" evidence="2">
    <location>
        <begin position="578"/>
        <end position="592"/>
    </location>
</feature>
<name>A0AAD1X869_EUPCR</name>
<feature type="region of interest" description="Disordered" evidence="2">
    <location>
        <begin position="494"/>
        <end position="595"/>
    </location>
</feature>
<feature type="compositionally biased region" description="Basic residues" evidence="2">
    <location>
        <begin position="427"/>
        <end position="442"/>
    </location>
</feature>
<feature type="coiled-coil region" evidence="1">
    <location>
        <begin position="131"/>
        <end position="227"/>
    </location>
</feature>
<protein>
    <submittedName>
        <fullName evidence="3">Uncharacterized protein</fullName>
    </submittedName>
</protein>
<proteinExistence type="predicted"/>